<evidence type="ECO:0008006" key="18">
    <source>
        <dbReference type="Google" id="ProtNLM"/>
    </source>
</evidence>
<dbReference type="InterPro" id="IPR029060">
    <property type="entry name" value="PIN-like_dom_sf"/>
</dbReference>
<feature type="compositionally biased region" description="Basic and acidic residues" evidence="13">
    <location>
        <begin position="238"/>
        <end position="248"/>
    </location>
</feature>
<keyword evidence="6" id="KW-0255">Endonuclease</keyword>
<evidence type="ECO:0000256" key="4">
    <source>
        <dbReference type="ARBA" id="ARBA00022722"/>
    </source>
</evidence>
<dbReference type="CDD" id="cd09904">
    <property type="entry name" value="H3TH_XPG"/>
    <property type="match status" value="1"/>
</dbReference>
<keyword evidence="10" id="KW-0234">DNA repair</keyword>
<feature type="compositionally biased region" description="Polar residues" evidence="13">
    <location>
        <begin position="444"/>
        <end position="463"/>
    </location>
</feature>
<dbReference type="SMART" id="SM00279">
    <property type="entry name" value="HhH2"/>
    <property type="match status" value="1"/>
</dbReference>
<dbReference type="PRINTS" id="PR00853">
    <property type="entry name" value="XPGRADSUPER"/>
</dbReference>
<feature type="region of interest" description="Disordered" evidence="13">
    <location>
        <begin position="1531"/>
        <end position="1581"/>
    </location>
</feature>
<evidence type="ECO:0000313" key="16">
    <source>
        <dbReference type="EMBL" id="KGN59642.1"/>
    </source>
</evidence>
<keyword evidence="11" id="KW-0539">Nucleus</keyword>
<dbReference type="SMART" id="SM00485">
    <property type="entry name" value="XPGN"/>
    <property type="match status" value="1"/>
</dbReference>
<dbReference type="InterPro" id="IPR006084">
    <property type="entry name" value="XPG/Rad2"/>
</dbReference>
<dbReference type="GO" id="GO:0005634">
    <property type="term" value="C:nucleus"/>
    <property type="evidence" value="ECO:0000318"/>
    <property type="project" value="GO_Central"/>
</dbReference>
<dbReference type="PROSITE" id="PS00842">
    <property type="entry name" value="XPG_2"/>
    <property type="match status" value="1"/>
</dbReference>
<keyword evidence="9" id="KW-0460">Magnesium</keyword>
<evidence type="ECO:0000256" key="13">
    <source>
        <dbReference type="SAM" id="MobiDB-lite"/>
    </source>
</evidence>
<name>A0A0A0LG49_CUCSA</name>
<accession>A0A0A0LG49</accession>
<dbReference type="Gramene" id="KGN59642">
    <property type="protein sequence ID" value="KGN59642"/>
    <property type="gene ID" value="Csa_3G835790"/>
</dbReference>
<dbReference type="FunFam" id="3.40.50.1010:FF:000031">
    <property type="entry name" value="DNA repair protein UVH3"/>
    <property type="match status" value="1"/>
</dbReference>
<dbReference type="FunFam" id="3.40.50.1010:FF:000029">
    <property type="entry name" value="DNA repair protein UVH3"/>
    <property type="match status" value="1"/>
</dbReference>
<evidence type="ECO:0000256" key="3">
    <source>
        <dbReference type="ARBA" id="ARBA00005283"/>
    </source>
</evidence>
<evidence type="ECO:0000259" key="14">
    <source>
        <dbReference type="SMART" id="SM00484"/>
    </source>
</evidence>
<evidence type="ECO:0000256" key="10">
    <source>
        <dbReference type="ARBA" id="ARBA00023204"/>
    </source>
</evidence>
<comment type="subcellular location">
    <subcellularLocation>
        <location evidence="2">Nucleus</location>
    </subcellularLocation>
</comment>
<feature type="region of interest" description="Disordered" evidence="13">
    <location>
        <begin position="1265"/>
        <end position="1428"/>
    </location>
</feature>
<feature type="domain" description="XPG-I" evidence="14">
    <location>
        <begin position="937"/>
        <end position="1006"/>
    </location>
</feature>
<dbReference type="Gene3D" id="3.40.50.1010">
    <property type="entry name" value="5'-nuclease"/>
    <property type="match status" value="2"/>
</dbReference>
<evidence type="ECO:0000256" key="2">
    <source>
        <dbReference type="ARBA" id="ARBA00004123"/>
    </source>
</evidence>
<evidence type="ECO:0000256" key="6">
    <source>
        <dbReference type="ARBA" id="ARBA00022759"/>
    </source>
</evidence>
<keyword evidence="17" id="KW-1185">Reference proteome</keyword>
<feature type="compositionally biased region" description="Polar residues" evidence="13">
    <location>
        <begin position="1083"/>
        <end position="1097"/>
    </location>
</feature>
<evidence type="ECO:0000313" key="17">
    <source>
        <dbReference type="Proteomes" id="UP000029981"/>
    </source>
</evidence>
<keyword evidence="8" id="KW-0378">Hydrolase</keyword>
<dbReference type="Pfam" id="PF00752">
    <property type="entry name" value="XPG_N"/>
    <property type="match status" value="1"/>
</dbReference>
<comment type="cofactor">
    <cofactor evidence="1">
        <name>Mg(2+)</name>
        <dbReference type="ChEBI" id="CHEBI:18420"/>
    </cofactor>
</comment>
<feature type="domain" description="XPG N-terminal" evidence="15">
    <location>
        <begin position="45"/>
        <end position="138"/>
    </location>
</feature>
<feature type="compositionally biased region" description="Polar residues" evidence="13">
    <location>
        <begin position="1535"/>
        <end position="1549"/>
    </location>
</feature>
<dbReference type="GO" id="GO:0004520">
    <property type="term" value="F:DNA endonuclease activity"/>
    <property type="evidence" value="ECO:0000318"/>
    <property type="project" value="GO_Central"/>
</dbReference>
<dbReference type="InterPro" id="IPR006085">
    <property type="entry name" value="XPG_DNA_repair_N"/>
</dbReference>
<sequence>MIRHRLERQNSTVKVGKLASVINTQELPAIGGNDELKTEASRSRGLWELLAPVGRRVSVETLAGKKLAIDASIWMVQFIKAMRDDRGEMVRNAHLLGFFRRICKLLFLRTKPVFVFDGATPALKRRTLIARRRQRENAQAKVRKTAEKLLLNHIKVMRLKELAEDLQNQKQQRKQNLPKKSTLPSHKEKFDGTSTSERLGASIMAEEKGIFLSSASSFAGATHDKEDSDEQSTVNQKYNKDSKGKELLSDETHVVGSDSERMDLASRSAHQQNLDEMLAASIAAEEARSLNEKASTSAVTNLDGEDTDDEDEEFILPEMHGVVDPSVLAALPPSVQLDLLVQMRERLMAENRQKYQRVKKDPAKFSELQIQAYLKTVAFRRDIDQVQKAAAGRGVGGVQTSRIASEANREFIFSSSFTGDKQALASGRAEKNGDKDLQAPIVQQPLSSLKGTEIPSTSNSLARSTPDKSEVYEENIETFLDERGRVRVSRVRAMGMHMTRDLERNLDLMKEIEKNTSAKKATNPDFMQNIQICDQQSFSFQSQVLDTSDEGVGGSINKLDERGTGSMLNEETAIEILLEDEGGKSFDGDDDLFSNLVAENPIGMASFDISTQKLSLDSREEALDGKTYSPKTVGVDDHSFKEGTISDESEVDWEDGVCDLVNPVPFEADLAKSVSKGSLEEEADLQEAIRRSLEDKGYTKTGPLSSDHQQPQPVIVGKKAEHYTSALKENMIGLGKLDSDDGMSSLNFNDSSGTKGTTESLSQKMQCSEPVVLLDTQTHTLSKQLDASYNDATFSPKELNENNDTLEPLSEEASGAVQVGDMINNTVVNSPCHMVEMEGFYTPGNVSSPKSFACDNHLKQNLPVNKHSNDVLLDAKDAKIPTVGKISSAEITEDELIHRISVLEQERLNLGDEQKRLERNAESVNSEMFAECQELLQMFGLPYIIAPMEAEAQCAYMELANLVDGVVTDDSDVFLFGARSVYKNIFDDRKYVETYFMKDIEHELGLNRDKLIQMALLLGSDYTEGVSGIGIVNAVEVMNAFPEEDGLHKFKEWIESPDPSILGPLGAKTGLNAHKRGSKASENDTTCSNSSGSASEENISKDLKENMAVKQSFMNKHRNVSKNWHIPSEFPSETVISAYICPQVDKSAEPFSWGKPDHFVLRRLCWEKFGWENSKADELLLPVLNEYSKHETQLRLEAFYTFNERFAKIRSKRIKKAVKSITGSRSAVLMDDAVRDASVNNQRELSVEPKENISEKCSSEIQGACSNEEDRENRLQKPSRKRQLDGEQSQFGKGKKLRKKEKGKRSVSEGSHSKRGRGRGRLASRGKTPMTDLAETSSSDDDGEFDNQKFDLENLQEPQERRRSSRIRKSASYAIDDADQPSDHSADRFSNDKVEKDVVVQDQYTYPKTIISQSQNTESSSRTPKQSLQNDYLETGGGFCLVEDEKSRQEMCQNKDSAMEANNSEDYLTIGGGFCLDDNDECVDPVAHSDQATILEAQKDDFENDLIPDQSTFSTEEHIVEKDTDARIESLHGLGNSNPVSNRNSSQVGENVEEEPKDRSVRALGGGLSAMPNLRRKRRKY</sequence>
<feature type="compositionally biased region" description="Basic and acidic residues" evidence="13">
    <location>
        <begin position="428"/>
        <end position="437"/>
    </location>
</feature>
<feature type="region of interest" description="Disordered" evidence="13">
    <location>
        <begin position="221"/>
        <end position="248"/>
    </location>
</feature>
<evidence type="ECO:0000256" key="11">
    <source>
        <dbReference type="ARBA" id="ARBA00023242"/>
    </source>
</evidence>
<dbReference type="SMART" id="SM00484">
    <property type="entry name" value="XPGI"/>
    <property type="match status" value="1"/>
</dbReference>
<protein>
    <recommendedName>
        <fullName evidence="18">DNA repair protein UVH3</fullName>
    </recommendedName>
</protein>
<dbReference type="SUPFAM" id="SSF47807">
    <property type="entry name" value="5' to 3' exonuclease, C-terminal subdomain"/>
    <property type="match status" value="1"/>
</dbReference>
<dbReference type="Gene3D" id="1.10.150.20">
    <property type="entry name" value="5' to 3' exonuclease, C-terminal subdomain"/>
    <property type="match status" value="1"/>
</dbReference>
<feature type="compositionally biased region" description="Basic residues" evidence="13">
    <location>
        <begin position="1313"/>
        <end position="1324"/>
    </location>
</feature>
<dbReference type="InterPro" id="IPR006086">
    <property type="entry name" value="XPG-I_dom"/>
</dbReference>
<dbReference type="PANTHER" id="PTHR16171:SF7">
    <property type="entry name" value="DNA REPAIR PROTEIN RAD2"/>
    <property type="match status" value="1"/>
</dbReference>
<dbReference type="STRING" id="3659.A0A0A0LG49"/>
<dbReference type="OMA" id="PNSMDFS"/>
<evidence type="ECO:0000256" key="8">
    <source>
        <dbReference type="ARBA" id="ARBA00022801"/>
    </source>
</evidence>
<gene>
    <name evidence="16" type="ORF">Csa_3G835790</name>
</gene>
<evidence type="ECO:0000256" key="9">
    <source>
        <dbReference type="ARBA" id="ARBA00022842"/>
    </source>
</evidence>
<evidence type="ECO:0000256" key="1">
    <source>
        <dbReference type="ARBA" id="ARBA00001946"/>
    </source>
</evidence>
<dbReference type="GO" id="GO:0016788">
    <property type="term" value="F:hydrolase activity, acting on ester bonds"/>
    <property type="evidence" value="ECO:0007669"/>
    <property type="project" value="InterPro"/>
</dbReference>
<keyword evidence="5" id="KW-0479">Metal-binding</keyword>
<dbReference type="GO" id="GO:0006289">
    <property type="term" value="P:nucleotide-excision repair"/>
    <property type="evidence" value="ECO:0007669"/>
    <property type="project" value="InterPro"/>
</dbReference>
<reference evidence="16 17" key="3">
    <citation type="journal article" date="2010" name="BMC Genomics">
        <title>Transcriptome sequencing and comparative analysis of cucumber flowers with different sex types.</title>
        <authorList>
            <person name="Guo S."/>
            <person name="Zheng Y."/>
            <person name="Joung J.G."/>
            <person name="Liu S."/>
            <person name="Zhang Z."/>
            <person name="Crasta O.R."/>
            <person name="Sobral B.W."/>
            <person name="Xu Y."/>
            <person name="Huang S."/>
            <person name="Fei Z."/>
        </authorList>
    </citation>
    <scope>NUCLEOTIDE SEQUENCE [LARGE SCALE GENOMIC DNA]</scope>
    <source>
        <strain evidence="17">cv. 9930</strain>
    </source>
</reference>
<reference evidence="16 17" key="2">
    <citation type="journal article" date="2009" name="PLoS ONE">
        <title>An integrated genetic and cytogenetic map of the cucumber genome.</title>
        <authorList>
            <person name="Ren Y."/>
            <person name="Zhang Z."/>
            <person name="Liu J."/>
            <person name="Staub J.E."/>
            <person name="Han Y."/>
            <person name="Cheng Z."/>
            <person name="Li X."/>
            <person name="Lu J."/>
            <person name="Miao H."/>
            <person name="Kang H."/>
            <person name="Xie B."/>
            <person name="Gu X."/>
            <person name="Wang X."/>
            <person name="Du Y."/>
            <person name="Jin W."/>
            <person name="Huang S."/>
        </authorList>
    </citation>
    <scope>NUCLEOTIDE SEQUENCE [LARGE SCALE GENOMIC DNA]</scope>
    <source>
        <strain evidence="17">cv. 9930</strain>
    </source>
</reference>
<dbReference type="EMBL" id="CM002924">
    <property type="protein sequence ID" value="KGN59642.1"/>
    <property type="molecule type" value="Genomic_DNA"/>
</dbReference>
<dbReference type="GO" id="GO:0003697">
    <property type="term" value="F:single-stranded DNA binding"/>
    <property type="evidence" value="ECO:0000318"/>
    <property type="project" value="GO_Central"/>
</dbReference>
<dbReference type="FunFam" id="1.10.150.20:FF:000050">
    <property type="entry name" value="DNA repair protein UVH3"/>
    <property type="match status" value="1"/>
</dbReference>
<feature type="coiled-coil region" evidence="12">
    <location>
        <begin position="900"/>
        <end position="927"/>
    </location>
</feature>
<feature type="compositionally biased region" description="Basic and acidic residues" evidence="13">
    <location>
        <begin position="1346"/>
        <end position="1362"/>
    </location>
</feature>
<dbReference type="InterPro" id="IPR036279">
    <property type="entry name" value="5-3_exonuclease_C_sf"/>
</dbReference>
<evidence type="ECO:0000259" key="15">
    <source>
        <dbReference type="SMART" id="SM00485"/>
    </source>
</evidence>
<feature type="compositionally biased region" description="Basic residues" evidence="13">
    <location>
        <begin position="1293"/>
        <end position="1305"/>
    </location>
</feature>
<dbReference type="Pfam" id="PF00867">
    <property type="entry name" value="XPG_I"/>
    <property type="match status" value="1"/>
</dbReference>
<evidence type="ECO:0000256" key="12">
    <source>
        <dbReference type="SAM" id="Coils"/>
    </source>
</evidence>
<feature type="region of interest" description="Disordered" evidence="13">
    <location>
        <begin position="289"/>
        <end position="308"/>
    </location>
</feature>
<dbReference type="InterPro" id="IPR001044">
    <property type="entry name" value="XPG/Rad2_eukaryotes"/>
</dbReference>
<reference evidence="16 17" key="4">
    <citation type="journal article" date="2011" name="BMC Genomics">
        <title>RNA-Seq improves annotation of protein-coding genes in the cucumber genome.</title>
        <authorList>
            <person name="Li Z."/>
            <person name="Zhang Z."/>
            <person name="Yan P."/>
            <person name="Huang S."/>
            <person name="Fei Z."/>
            <person name="Lin K."/>
        </authorList>
    </citation>
    <scope>NUCLEOTIDE SEQUENCE [LARGE SCALE GENOMIC DNA]</scope>
    <source>
        <strain evidence="17">cv. 9930</strain>
    </source>
</reference>
<dbReference type="InterPro" id="IPR019974">
    <property type="entry name" value="XPG_CS"/>
</dbReference>
<feature type="region of interest" description="Disordered" evidence="13">
    <location>
        <begin position="424"/>
        <end position="469"/>
    </location>
</feature>
<dbReference type="eggNOG" id="KOG2520">
    <property type="taxonomic scope" value="Eukaryota"/>
</dbReference>
<comment type="similarity">
    <text evidence="3">Belongs to the XPG/RAD2 endonuclease family. XPG subfamily.</text>
</comment>
<organism evidence="16 17">
    <name type="scientific">Cucumis sativus</name>
    <name type="common">Cucumber</name>
    <dbReference type="NCBI Taxonomy" id="3659"/>
    <lineage>
        <taxon>Eukaryota</taxon>
        <taxon>Viridiplantae</taxon>
        <taxon>Streptophyta</taxon>
        <taxon>Embryophyta</taxon>
        <taxon>Tracheophyta</taxon>
        <taxon>Spermatophyta</taxon>
        <taxon>Magnoliopsida</taxon>
        <taxon>eudicotyledons</taxon>
        <taxon>Gunneridae</taxon>
        <taxon>Pentapetalae</taxon>
        <taxon>rosids</taxon>
        <taxon>fabids</taxon>
        <taxon>Cucurbitales</taxon>
        <taxon>Cucurbitaceae</taxon>
        <taxon>Benincaseae</taxon>
        <taxon>Cucumis</taxon>
    </lineage>
</organism>
<feature type="compositionally biased region" description="Polar residues" evidence="13">
    <location>
        <begin position="1404"/>
        <end position="1428"/>
    </location>
</feature>
<keyword evidence="4" id="KW-0540">Nuclease</keyword>
<feature type="compositionally biased region" description="Basic and acidic residues" evidence="13">
    <location>
        <begin position="1381"/>
        <end position="1399"/>
    </location>
</feature>
<feature type="region of interest" description="Disordered" evidence="13">
    <location>
        <begin position="1072"/>
        <end position="1099"/>
    </location>
</feature>
<feature type="region of interest" description="Disordered" evidence="13">
    <location>
        <begin position="166"/>
        <end position="197"/>
    </location>
</feature>
<dbReference type="Proteomes" id="UP000029981">
    <property type="component" value="Chromosome 3"/>
</dbReference>
<dbReference type="CDD" id="cd09868">
    <property type="entry name" value="PIN_XPG_RAD2"/>
    <property type="match status" value="2"/>
</dbReference>
<evidence type="ECO:0000256" key="7">
    <source>
        <dbReference type="ARBA" id="ARBA00022763"/>
    </source>
</evidence>
<dbReference type="PRINTS" id="PR00066">
    <property type="entry name" value="XRODRMPGMNTG"/>
</dbReference>
<reference evidence="16 17" key="1">
    <citation type="journal article" date="2009" name="Nat. Genet.">
        <title>The genome of the cucumber, Cucumis sativus L.</title>
        <authorList>
            <person name="Huang S."/>
            <person name="Li R."/>
            <person name="Zhang Z."/>
            <person name="Li L."/>
            <person name="Gu X."/>
            <person name="Fan W."/>
            <person name="Lucas W.J."/>
            <person name="Wang X."/>
            <person name="Xie B."/>
            <person name="Ni P."/>
            <person name="Ren Y."/>
            <person name="Zhu H."/>
            <person name="Li J."/>
            <person name="Lin K."/>
            <person name="Jin W."/>
            <person name="Fei Z."/>
            <person name="Li G."/>
            <person name="Staub J."/>
            <person name="Kilian A."/>
            <person name="van der Vossen E.A."/>
            <person name="Wu Y."/>
            <person name="Guo J."/>
            <person name="He J."/>
            <person name="Jia Z."/>
            <person name="Ren Y."/>
            <person name="Tian G."/>
            <person name="Lu Y."/>
            <person name="Ruan J."/>
            <person name="Qian W."/>
            <person name="Wang M."/>
            <person name="Huang Q."/>
            <person name="Li B."/>
            <person name="Xuan Z."/>
            <person name="Cao J."/>
            <person name="Asan"/>
            <person name="Wu Z."/>
            <person name="Zhang J."/>
            <person name="Cai Q."/>
            <person name="Bai Y."/>
            <person name="Zhao B."/>
            <person name="Han Y."/>
            <person name="Li Y."/>
            <person name="Li X."/>
            <person name="Wang S."/>
            <person name="Shi Q."/>
            <person name="Liu S."/>
            <person name="Cho W.K."/>
            <person name="Kim J.Y."/>
            <person name="Xu Y."/>
            <person name="Heller-Uszynska K."/>
            <person name="Miao H."/>
            <person name="Cheng Z."/>
            <person name="Zhang S."/>
            <person name="Wu J."/>
            <person name="Yang Y."/>
            <person name="Kang H."/>
            <person name="Li M."/>
            <person name="Liang H."/>
            <person name="Ren X."/>
            <person name="Shi Z."/>
            <person name="Wen M."/>
            <person name="Jian M."/>
            <person name="Yang H."/>
            <person name="Zhang G."/>
            <person name="Yang Z."/>
            <person name="Chen R."/>
            <person name="Liu S."/>
            <person name="Li J."/>
            <person name="Ma L."/>
            <person name="Liu H."/>
            <person name="Zhou Y."/>
            <person name="Zhao J."/>
            <person name="Fang X."/>
            <person name="Li G."/>
            <person name="Fang L."/>
            <person name="Li Y."/>
            <person name="Liu D."/>
            <person name="Zheng H."/>
            <person name="Zhang Y."/>
            <person name="Qin N."/>
            <person name="Li Z."/>
            <person name="Yang G."/>
            <person name="Yang S."/>
            <person name="Bolund L."/>
            <person name="Kristiansen K."/>
            <person name="Zheng H."/>
            <person name="Li S."/>
            <person name="Zhang X."/>
            <person name="Yang H."/>
            <person name="Wang J."/>
            <person name="Sun R."/>
            <person name="Zhang B."/>
            <person name="Jiang S."/>
            <person name="Wang J."/>
            <person name="Du Y."/>
            <person name="Li S."/>
        </authorList>
    </citation>
    <scope>NUCLEOTIDE SEQUENCE [LARGE SCALE GENOMIC DNA]</scope>
    <source>
        <strain evidence="17">cv. 9930</strain>
    </source>
</reference>
<dbReference type="PANTHER" id="PTHR16171">
    <property type="entry name" value="DNA REPAIR PROTEIN COMPLEMENTING XP-G CELLS-RELATED"/>
    <property type="match status" value="1"/>
</dbReference>
<keyword evidence="7" id="KW-0227">DNA damage</keyword>
<dbReference type="InterPro" id="IPR008918">
    <property type="entry name" value="HhH2"/>
</dbReference>
<dbReference type="GO" id="GO:0046872">
    <property type="term" value="F:metal ion binding"/>
    <property type="evidence" value="ECO:0007669"/>
    <property type="project" value="UniProtKB-KW"/>
</dbReference>
<dbReference type="SUPFAM" id="SSF88723">
    <property type="entry name" value="PIN domain-like"/>
    <property type="match status" value="1"/>
</dbReference>
<evidence type="ECO:0000256" key="5">
    <source>
        <dbReference type="ARBA" id="ARBA00022723"/>
    </source>
</evidence>
<proteinExistence type="inferred from homology"/>
<keyword evidence="12" id="KW-0175">Coiled coil</keyword>
<dbReference type="PROSITE" id="PS00841">
    <property type="entry name" value="XPG_1"/>
    <property type="match status" value="1"/>
</dbReference>